<dbReference type="PANTHER" id="PTHR44591:SF21">
    <property type="entry name" value="TWO-COMPONENT RESPONSE REGULATOR"/>
    <property type="match status" value="1"/>
</dbReference>
<keyword evidence="2" id="KW-0902">Two-component regulatory system</keyword>
<dbReference type="InterPro" id="IPR008207">
    <property type="entry name" value="Sig_transdc_His_kin_Hpt_dom"/>
</dbReference>
<evidence type="ECO:0000256" key="3">
    <source>
        <dbReference type="PROSITE-ProRule" id="PRU00169"/>
    </source>
</evidence>
<evidence type="ECO:0000256" key="2">
    <source>
        <dbReference type="ARBA" id="ARBA00023012"/>
    </source>
</evidence>
<dbReference type="SUPFAM" id="SSF47226">
    <property type="entry name" value="Histidine-containing phosphotransfer domain, HPT domain"/>
    <property type="match status" value="1"/>
</dbReference>
<dbReference type="Gene3D" id="1.20.120.160">
    <property type="entry name" value="HPT domain"/>
    <property type="match status" value="1"/>
</dbReference>
<keyword evidence="1 3" id="KW-0597">Phosphoprotein</keyword>
<dbReference type="InterPro" id="IPR001789">
    <property type="entry name" value="Sig_transdc_resp-reg_receiver"/>
</dbReference>
<protein>
    <submittedName>
        <fullName evidence="5">Hpt domain-containing protein</fullName>
    </submittedName>
</protein>
<proteinExistence type="predicted"/>
<evidence type="ECO:0000259" key="4">
    <source>
        <dbReference type="PROSITE" id="PS50110"/>
    </source>
</evidence>
<feature type="modified residue" description="4-aspartylphosphate" evidence="3">
    <location>
        <position position="59"/>
    </location>
</feature>
<dbReference type="InterPro" id="IPR011006">
    <property type="entry name" value="CheY-like_superfamily"/>
</dbReference>
<dbReference type="Gene3D" id="3.40.50.2300">
    <property type="match status" value="1"/>
</dbReference>
<dbReference type="GO" id="GO:0000160">
    <property type="term" value="P:phosphorelay signal transduction system"/>
    <property type="evidence" value="ECO:0007669"/>
    <property type="project" value="UniProtKB-KW"/>
</dbReference>
<dbReference type="EMBL" id="FUXP01000002">
    <property type="protein sequence ID" value="SJZ82968.1"/>
    <property type="molecule type" value="Genomic_DNA"/>
</dbReference>
<dbReference type="GO" id="GO:0004672">
    <property type="term" value="F:protein kinase activity"/>
    <property type="evidence" value="ECO:0007669"/>
    <property type="project" value="UniProtKB-ARBA"/>
</dbReference>
<sequence>MKAGSRCLPRVLLVEDDATSREFLACALRTLPAVVDGAGSVTEALDIATTRRHDLWLFDAHLPDGDGAGLLASLRARWPGTPAVAHTASSDPALHARLLAAGFVEVLSKPLPASTLHNVVRRWASRSGIAAVWDDALSLAALNGNVAHVAALRGLFLQELPATRARVLEQARHGTGPTLGDELHKLRASCGFVGAARLADAVRVLGEQPLSSEAVAAFDSACEETLAGLAPAEA</sequence>
<feature type="domain" description="Response regulatory" evidence="4">
    <location>
        <begin position="10"/>
        <end position="124"/>
    </location>
</feature>
<gene>
    <name evidence="5" type="ORF">SAMN02745674_00919</name>
</gene>
<evidence type="ECO:0000256" key="1">
    <source>
        <dbReference type="ARBA" id="ARBA00022553"/>
    </source>
</evidence>
<dbReference type="Pfam" id="PF01627">
    <property type="entry name" value="Hpt"/>
    <property type="match status" value="1"/>
</dbReference>
<name>A0A1T4NW26_9GAMM</name>
<organism evidence="5 6">
    <name type="scientific">Lysobacter spongiicola DSM 21749</name>
    <dbReference type="NCBI Taxonomy" id="1122188"/>
    <lineage>
        <taxon>Bacteria</taxon>
        <taxon>Pseudomonadati</taxon>
        <taxon>Pseudomonadota</taxon>
        <taxon>Gammaproteobacteria</taxon>
        <taxon>Lysobacterales</taxon>
        <taxon>Lysobacteraceae</taxon>
        <taxon>Novilysobacter</taxon>
    </lineage>
</organism>
<dbReference type="PANTHER" id="PTHR44591">
    <property type="entry name" value="STRESS RESPONSE REGULATOR PROTEIN 1"/>
    <property type="match status" value="1"/>
</dbReference>
<accession>A0A1T4NW26</accession>
<dbReference type="RefSeq" id="WP_078757728.1">
    <property type="nucleotide sequence ID" value="NZ_FUXP01000002.1"/>
</dbReference>
<dbReference type="CDD" id="cd00156">
    <property type="entry name" value="REC"/>
    <property type="match status" value="1"/>
</dbReference>
<dbReference type="AlphaFoldDB" id="A0A1T4NW26"/>
<dbReference type="STRING" id="1122188.SAMN02745674_00919"/>
<dbReference type="InterPro" id="IPR050595">
    <property type="entry name" value="Bact_response_regulator"/>
</dbReference>
<dbReference type="Pfam" id="PF00072">
    <property type="entry name" value="Response_reg"/>
    <property type="match status" value="1"/>
</dbReference>
<dbReference type="SMART" id="SM00448">
    <property type="entry name" value="REC"/>
    <property type="match status" value="1"/>
</dbReference>
<evidence type="ECO:0000313" key="6">
    <source>
        <dbReference type="Proteomes" id="UP000190061"/>
    </source>
</evidence>
<dbReference type="OrthoDB" id="5966285at2"/>
<keyword evidence="6" id="KW-1185">Reference proteome</keyword>
<dbReference type="PROSITE" id="PS50110">
    <property type="entry name" value="RESPONSE_REGULATORY"/>
    <property type="match status" value="1"/>
</dbReference>
<evidence type="ECO:0000313" key="5">
    <source>
        <dbReference type="EMBL" id="SJZ82968.1"/>
    </source>
</evidence>
<dbReference type="InterPro" id="IPR036641">
    <property type="entry name" value="HPT_dom_sf"/>
</dbReference>
<dbReference type="SUPFAM" id="SSF52172">
    <property type="entry name" value="CheY-like"/>
    <property type="match status" value="1"/>
</dbReference>
<reference evidence="5 6" key="1">
    <citation type="submission" date="2017-02" db="EMBL/GenBank/DDBJ databases">
        <authorList>
            <person name="Peterson S.W."/>
        </authorList>
    </citation>
    <scope>NUCLEOTIDE SEQUENCE [LARGE SCALE GENOMIC DNA]</scope>
    <source>
        <strain evidence="5 6">DSM 21749</strain>
    </source>
</reference>
<dbReference type="Proteomes" id="UP000190061">
    <property type="component" value="Unassembled WGS sequence"/>
</dbReference>